<dbReference type="InterPro" id="IPR029132">
    <property type="entry name" value="CBAH/NAAA_C"/>
</dbReference>
<dbReference type="EMBL" id="JXKD01000015">
    <property type="protein sequence ID" value="OJG09518.1"/>
    <property type="molecule type" value="Genomic_DNA"/>
</dbReference>
<evidence type="ECO:0000313" key="5">
    <source>
        <dbReference type="Proteomes" id="UP000182149"/>
    </source>
</evidence>
<evidence type="ECO:0000256" key="2">
    <source>
        <dbReference type="ARBA" id="ARBA00022801"/>
    </source>
</evidence>
<dbReference type="InterPro" id="IPR029055">
    <property type="entry name" value="Ntn_hydrolases_N"/>
</dbReference>
<sequence>MCTTIGFHYKEGHVFGRTLEITQALAHQILYVPKNTQDFFKTSEGRTYETRFSTIGTGFFDQPSFGDGINEKGLMGSNNFFPAYATFAKECSEDRINLISSEAFDFLLTRCQDVEEVKATAATINLLAQNAAGVKSMSMHFFFMDQQGATVVLEPREGSLIAHDNPYGVLTNAPDFSWHATNLKNYLHLKPENIESSHFNDVTLTKLGEGNGLVGLPGDFTPPSRFIRAAYFVAQTPKNLDRQAAIRQAFRILGQFDIPTGAVGDAANGHCDETLYTSVMDTKQKAYFIKGHNHSFIQAFQLEDYLTETDIQFVPLQQEKNL</sequence>
<dbReference type="RefSeq" id="WP_071875380.1">
    <property type="nucleotide sequence ID" value="NZ_JBHSHF010000005.1"/>
</dbReference>
<dbReference type="PANTHER" id="PTHR35527">
    <property type="entry name" value="CHOLOYLGLYCINE HYDROLASE"/>
    <property type="match status" value="1"/>
</dbReference>
<evidence type="ECO:0000256" key="1">
    <source>
        <dbReference type="ARBA" id="ARBA00006625"/>
    </source>
</evidence>
<dbReference type="Proteomes" id="UP000182149">
    <property type="component" value="Unassembled WGS sequence"/>
</dbReference>
<dbReference type="OrthoDB" id="9794717at2"/>
<evidence type="ECO:0000313" key="4">
    <source>
        <dbReference type="EMBL" id="OJG09518.1"/>
    </source>
</evidence>
<reference evidence="4 5" key="1">
    <citation type="submission" date="2014-12" db="EMBL/GenBank/DDBJ databases">
        <title>Draft genome sequences of 29 type strains of Enterococci.</title>
        <authorList>
            <person name="Zhong Z."/>
            <person name="Sun Z."/>
            <person name="Liu W."/>
            <person name="Zhang W."/>
            <person name="Zhang H."/>
        </authorList>
    </citation>
    <scope>NUCLEOTIDE SEQUENCE [LARGE SCALE GENOMIC DNA]</scope>
    <source>
        <strain evidence="4 5">DSM 17690</strain>
    </source>
</reference>
<comment type="similarity">
    <text evidence="1">Belongs to the peptidase C59 family.</text>
</comment>
<dbReference type="CDD" id="cd00542">
    <property type="entry name" value="Ntn_PVA"/>
    <property type="match status" value="1"/>
</dbReference>
<comment type="caution">
    <text evidence="4">The sequence shown here is derived from an EMBL/GenBank/DDBJ whole genome shotgun (WGS) entry which is preliminary data.</text>
</comment>
<evidence type="ECO:0000259" key="3">
    <source>
        <dbReference type="Pfam" id="PF02275"/>
    </source>
</evidence>
<accession>A0A1L8QPT0</accession>
<dbReference type="PANTHER" id="PTHR35527:SF2">
    <property type="entry name" value="HYDROLASE"/>
    <property type="match status" value="1"/>
</dbReference>
<name>A0A1L8QPT0_9ENTE</name>
<keyword evidence="5" id="KW-1185">Reference proteome</keyword>
<dbReference type="SUPFAM" id="SSF56235">
    <property type="entry name" value="N-terminal nucleophile aminohydrolases (Ntn hydrolases)"/>
    <property type="match status" value="1"/>
</dbReference>
<dbReference type="AlphaFoldDB" id="A0A1L8QPT0"/>
<keyword evidence="2" id="KW-0378">Hydrolase</keyword>
<dbReference type="InterPro" id="IPR052193">
    <property type="entry name" value="Peptidase_C59"/>
</dbReference>
<protein>
    <recommendedName>
        <fullName evidence="3">Choloylglycine hydrolase/NAAA C-terminal domain-containing protein</fullName>
    </recommendedName>
</protein>
<dbReference type="Pfam" id="PF02275">
    <property type="entry name" value="CBAH"/>
    <property type="match status" value="1"/>
</dbReference>
<proteinExistence type="inferred from homology"/>
<dbReference type="Gene3D" id="3.60.60.10">
    <property type="entry name" value="Penicillin V Acylase, Chain A"/>
    <property type="match status" value="1"/>
</dbReference>
<organism evidence="4 5">
    <name type="scientific">Enterococcus aquimarinus</name>
    <dbReference type="NCBI Taxonomy" id="328396"/>
    <lineage>
        <taxon>Bacteria</taxon>
        <taxon>Bacillati</taxon>
        <taxon>Bacillota</taxon>
        <taxon>Bacilli</taxon>
        <taxon>Lactobacillales</taxon>
        <taxon>Enterococcaceae</taxon>
        <taxon>Enterococcus</taxon>
    </lineage>
</organism>
<feature type="domain" description="Choloylglycine hydrolase/NAAA C-terminal" evidence="3">
    <location>
        <begin position="2"/>
        <end position="304"/>
    </location>
</feature>
<dbReference type="GO" id="GO:0016787">
    <property type="term" value="F:hydrolase activity"/>
    <property type="evidence" value="ECO:0007669"/>
    <property type="project" value="UniProtKB-KW"/>
</dbReference>
<gene>
    <name evidence="4" type="ORF">RU93_GL000678</name>
</gene>